<dbReference type="OrthoDB" id="552416at2"/>
<dbReference type="InterPro" id="IPR036086">
    <property type="entry name" value="ParB/Sulfiredoxin_sf"/>
</dbReference>
<name>A0A369UK77_9GAMM</name>
<dbReference type="InterPro" id="IPR014956">
    <property type="entry name" value="ParBc_2"/>
</dbReference>
<sequence length="205" mass="22722">MSTPSVRHPLLSVAPDKLRPTQLTVGKAEVAAKREEWRGLGKKKRKELLAAHWFPGILGPKGKVYIVDHHHLGLALLEEGVSSVPVLVQRDFSWLEPAVFWRSMEFNRWAHPYDARGQRTAYDAFPASLASLTDDPYRTLAARVRVAGGCAKDATPYAEFLWADFFRSQLKITGGKVTEKVLQQALPLAHSHAAAYLPGWSGTIG</sequence>
<evidence type="ECO:0000313" key="1">
    <source>
        <dbReference type="EMBL" id="RDD80941.1"/>
    </source>
</evidence>
<dbReference type="Proteomes" id="UP000253782">
    <property type="component" value="Unassembled WGS sequence"/>
</dbReference>
<evidence type="ECO:0000313" key="2">
    <source>
        <dbReference type="Proteomes" id="UP000253782"/>
    </source>
</evidence>
<dbReference type="Gene3D" id="1.10.8.10">
    <property type="entry name" value="DNA helicase RuvA subunit, C-terminal domain"/>
    <property type="match status" value="1"/>
</dbReference>
<accession>A0A369UK77</accession>
<gene>
    <name evidence="1" type="ORF">DVJ77_14645</name>
</gene>
<protein>
    <submittedName>
        <fullName evidence="1">Chromosome partitioning protein ParB</fullName>
    </submittedName>
</protein>
<proteinExistence type="predicted"/>
<comment type="caution">
    <text evidence="1">The sequence shown here is derived from an EMBL/GenBank/DDBJ whole genome shotgun (WGS) entry which is preliminary data.</text>
</comment>
<dbReference type="PIRSF" id="PIRSF029669">
    <property type="entry name" value="UCP029669"/>
    <property type="match status" value="1"/>
</dbReference>
<reference evidence="1 2" key="1">
    <citation type="submission" date="2018-07" db="EMBL/GenBank/DDBJ databases">
        <title>Dyella tabacisoli L4-6T, whole genome shotgun sequence.</title>
        <authorList>
            <person name="Zhou X.-K."/>
            <person name="Li W.-J."/>
            <person name="Duan Y.-Q."/>
        </authorList>
    </citation>
    <scope>NUCLEOTIDE SEQUENCE [LARGE SCALE GENOMIC DNA]</scope>
    <source>
        <strain evidence="1 2">L4-6</strain>
    </source>
</reference>
<dbReference type="RefSeq" id="WP_114846245.1">
    <property type="nucleotide sequence ID" value="NZ_JBHSPE010000008.1"/>
</dbReference>
<dbReference type="Gene3D" id="3.90.1530.10">
    <property type="entry name" value="Conserved hypothetical protein from pyrococcus furiosus pfu- 392566-001, ParB domain"/>
    <property type="match status" value="1"/>
</dbReference>
<dbReference type="SUPFAM" id="SSF110849">
    <property type="entry name" value="ParB/Sulfiredoxin"/>
    <property type="match status" value="1"/>
</dbReference>
<dbReference type="CDD" id="cd16390">
    <property type="entry name" value="ParB_N_Srx_like"/>
    <property type="match status" value="1"/>
</dbReference>
<organism evidence="1 2">
    <name type="scientific">Dyella tabacisoli</name>
    <dbReference type="NCBI Taxonomy" id="2282381"/>
    <lineage>
        <taxon>Bacteria</taxon>
        <taxon>Pseudomonadati</taxon>
        <taxon>Pseudomonadota</taxon>
        <taxon>Gammaproteobacteria</taxon>
        <taxon>Lysobacterales</taxon>
        <taxon>Rhodanobacteraceae</taxon>
        <taxon>Dyella</taxon>
    </lineage>
</organism>
<dbReference type="EMBL" id="QQAH01000013">
    <property type="protein sequence ID" value="RDD80941.1"/>
    <property type="molecule type" value="Genomic_DNA"/>
</dbReference>
<dbReference type="Pfam" id="PF08857">
    <property type="entry name" value="ParBc_2"/>
    <property type="match status" value="1"/>
</dbReference>
<dbReference type="AlphaFoldDB" id="A0A369UK77"/>
<keyword evidence="2" id="KW-1185">Reference proteome</keyword>
<dbReference type="InterPro" id="IPR016932">
    <property type="entry name" value="UCP029669"/>
</dbReference>